<accession>A0AAV9GEE5</accession>
<dbReference type="GO" id="GO:0022857">
    <property type="term" value="F:transmembrane transporter activity"/>
    <property type="evidence" value="ECO:0007669"/>
    <property type="project" value="InterPro"/>
</dbReference>
<reference evidence="8" key="1">
    <citation type="journal article" date="2023" name="Mol. Phylogenet. Evol.">
        <title>Genome-scale phylogeny and comparative genomics of the fungal order Sordariales.</title>
        <authorList>
            <person name="Hensen N."/>
            <person name="Bonometti L."/>
            <person name="Westerberg I."/>
            <person name="Brannstrom I.O."/>
            <person name="Guillou S."/>
            <person name="Cros-Aarteil S."/>
            <person name="Calhoun S."/>
            <person name="Haridas S."/>
            <person name="Kuo A."/>
            <person name="Mondo S."/>
            <person name="Pangilinan J."/>
            <person name="Riley R."/>
            <person name="LaButti K."/>
            <person name="Andreopoulos B."/>
            <person name="Lipzen A."/>
            <person name="Chen C."/>
            <person name="Yan M."/>
            <person name="Daum C."/>
            <person name="Ng V."/>
            <person name="Clum A."/>
            <person name="Steindorff A."/>
            <person name="Ohm R.A."/>
            <person name="Martin F."/>
            <person name="Silar P."/>
            <person name="Natvig D.O."/>
            <person name="Lalanne C."/>
            <person name="Gautier V."/>
            <person name="Ament-Velasquez S.L."/>
            <person name="Kruys A."/>
            <person name="Hutchinson M.I."/>
            <person name="Powell A.J."/>
            <person name="Barry K."/>
            <person name="Miller A.N."/>
            <person name="Grigoriev I.V."/>
            <person name="Debuchy R."/>
            <person name="Gladieux P."/>
            <person name="Hiltunen Thoren M."/>
            <person name="Johannesson H."/>
        </authorList>
    </citation>
    <scope>NUCLEOTIDE SEQUENCE</scope>
    <source>
        <strain evidence="8">PSN243</strain>
    </source>
</reference>
<name>A0AAV9GEE5_9PEZI</name>
<gene>
    <name evidence="8" type="ORF">QBC34DRAFT_440593</name>
</gene>
<keyword evidence="2" id="KW-0813">Transport</keyword>
<feature type="transmembrane region" description="Helical" evidence="6">
    <location>
        <begin position="283"/>
        <end position="303"/>
    </location>
</feature>
<protein>
    <submittedName>
        <fullName evidence="8">Major facilitator superfamily domain-containing protein</fullName>
    </submittedName>
</protein>
<reference evidence="8" key="2">
    <citation type="submission" date="2023-05" db="EMBL/GenBank/DDBJ databases">
        <authorList>
            <consortium name="Lawrence Berkeley National Laboratory"/>
            <person name="Steindorff A."/>
            <person name="Hensen N."/>
            <person name="Bonometti L."/>
            <person name="Westerberg I."/>
            <person name="Brannstrom I.O."/>
            <person name="Guillou S."/>
            <person name="Cros-Aarteil S."/>
            <person name="Calhoun S."/>
            <person name="Haridas S."/>
            <person name="Kuo A."/>
            <person name="Mondo S."/>
            <person name="Pangilinan J."/>
            <person name="Riley R."/>
            <person name="Labutti K."/>
            <person name="Andreopoulos B."/>
            <person name="Lipzen A."/>
            <person name="Chen C."/>
            <person name="Yanf M."/>
            <person name="Daum C."/>
            <person name="Ng V."/>
            <person name="Clum A."/>
            <person name="Ohm R."/>
            <person name="Martin F."/>
            <person name="Silar P."/>
            <person name="Natvig D."/>
            <person name="Lalanne C."/>
            <person name="Gautier V."/>
            <person name="Ament-Velasquez S.L."/>
            <person name="Kruys A."/>
            <person name="Hutchinson M.I."/>
            <person name="Powell A.J."/>
            <person name="Barry K."/>
            <person name="Miller A.N."/>
            <person name="Grigoriev I.V."/>
            <person name="Debuchy R."/>
            <person name="Gladieux P."/>
            <person name="Thoren M.H."/>
            <person name="Johannesson H."/>
        </authorList>
    </citation>
    <scope>NUCLEOTIDE SEQUENCE</scope>
    <source>
        <strain evidence="8">PSN243</strain>
    </source>
</reference>
<evidence type="ECO:0000256" key="2">
    <source>
        <dbReference type="ARBA" id="ARBA00022448"/>
    </source>
</evidence>
<comment type="caution">
    <text evidence="8">The sequence shown here is derived from an EMBL/GenBank/DDBJ whole genome shotgun (WGS) entry which is preliminary data.</text>
</comment>
<evidence type="ECO:0000256" key="5">
    <source>
        <dbReference type="ARBA" id="ARBA00023136"/>
    </source>
</evidence>
<feature type="domain" description="Major facilitator superfamily (MFS) profile" evidence="7">
    <location>
        <begin position="31"/>
        <end position="445"/>
    </location>
</feature>
<evidence type="ECO:0000256" key="6">
    <source>
        <dbReference type="SAM" id="Phobius"/>
    </source>
</evidence>
<evidence type="ECO:0000313" key="9">
    <source>
        <dbReference type="Proteomes" id="UP001321760"/>
    </source>
</evidence>
<keyword evidence="3 6" id="KW-0812">Transmembrane</keyword>
<dbReference type="PANTHER" id="PTHR23506">
    <property type="entry name" value="GH10249P"/>
    <property type="match status" value="1"/>
</dbReference>
<dbReference type="PANTHER" id="PTHR23506:SF23">
    <property type="entry name" value="GH10249P"/>
    <property type="match status" value="1"/>
</dbReference>
<comment type="subcellular location">
    <subcellularLocation>
        <location evidence="1">Membrane</location>
        <topology evidence="1">Multi-pass membrane protein</topology>
    </subcellularLocation>
</comment>
<dbReference type="CDD" id="cd17325">
    <property type="entry name" value="MFS_MdtG_SLC18_like"/>
    <property type="match status" value="1"/>
</dbReference>
<feature type="transmembrane region" description="Helical" evidence="6">
    <location>
        <begin position="251"/>
        <end position="271"/>
    </location>
</feature>
<dbReference type="InterPro" id="IPR020846">
    <property type="entry name" value="MFS_dom"/>
</dbReference>
<feature type="transmembrane region" description="Helical" evidence="6">
    <location>
        <begin position="68"/>
        <end position="92"/>
    </location>
</feature>
<evidence type="ECO:0000259" key="7">
    <source>
        <dbReference type="PROSITE" id="PS50850"/>
    </source>
</evidence>
<feature type="transmembrane region" description="Helical" evidence="6">
    <location>
        <begin position="29"/>
        <end position="48"/>
    </location>
</feature>
<dbReference type="SUPFAM" id="SSF103473">
    <property type="entry name" value="MFS general substrate transporter"/>
    <property type="match status" value="1"/>
</dbReference>
<feature type="transmembrane region" description="Helical" evidence="6">
    <location>
        <begin position="346"/>
        <end position="371"/>
    </location>
</feature>
<feature type="transmembrane region" description="Helical" evidence="6">
    <location>
        <begin position="104"/>
        <end position="122"/>
    </location>
</feature>
<feature type="transmembrane region" description="Helical" evidence="6">
    <location>
        <begin position="191"/>
        <end position="211"/>
    </location>
</feature>
<dbReference type="Pfam" id="PF07690">
    <property type="entry name" value="MFS_1"/>
    <property type="match status" value="1"/>
</dbReference>
<dbReference type="InterPro" id="IPR050930">
    <property type="entry name" value="MFS_Vesicular_Transporter"/>
</dbReference>
<dbReference type="GO" id="GO:0016020">
    <property type="term" value="C:membrane"/>
    <property type="evidence" value="ECO:0007669"/>
    <property type="project" value="UniProtKB-SubCell"/>
</dbReference>
<feature type="transmembrane region" description="Helical" evidence="6">
    <location>
        <begin position="421"/>
        <end position="441"/>
    </location>
</feature>
<dbReference type="AlphaFoldDB" id="A0AAV9GEE5"/>
<evidence type="ECO:0000313" key="8">
    <source>
        <dbReference type="EMBL" id="KAK4446846.1"/>
    </source>
</evidence>
<dbReference type="Gene3D" id="1.20.1250.20">
    <property type="entry name" value="MFS general substrate transporter like domains"/>
    <property type="match status" value="2"/>
</dbReference>
<evidence type="ECO:0000256" key="3">
    <source>
        <dbReference type="ARBA" id="ARBA00022692"/>
    </source>
</evidence>
<evidence type="ECO:0000256" key="4">
    <source>
        <dbReference type="ARBA" id="ARBA00022989"/>
    </source>
</evidence>
<feature type="transmembrane region" description="Helical" evidence="6">
    <location>
        <begin position="383"/>
        <end position="401"/>
    </location>
</feature>
<keyword evidence="9" id="KW-1185">Reference proteome</keyword>
<keyword evidence="5 6" id="KW-0472">Membrane</keyword>
<keyword evidence="4 6" id="KW-1133">Transmembrane helix</keyword>
<proteinExistence type="predicted"/>
<organism evidence="8 9">
    <name type="scientific">Podospora aff. communis PSN243</name>
    <dbReference type="NCBI Taxonomy" id="3040156"/>
    <lineage>
        <taxon>Eukaryota</taxon>
        <taxon>Fungi</taxon>
        <taxon>Dikarya</taxon>
        <taxon>Ascomycota</taxon>
        <taxon>Pezizomycotina</taxon>
        <taxon>Sordariomycetes</taxon>
        <taxon>Sordariomycetidae</taxon>
        <taxon>Sordariales</taxon>
        <taxon>Podosporaceae</taxon>
        <taxon>Podospora</taxon>
    </lineage>
</organism>
<dbReference type="Proteomes" id="UP001321760">
    <property type="component" value="Unassembled WGS sequence"/>
</dbReference>
<feature type="transmembrane region" description="Helical" evidence="6">
    <location>
        <begin position="315"/>
        <end position="334"/>
    </location>
</feature>
<evidence type="ECO:0000256" key="1">
    <source>
        <dbReference type="ARBA" id="ARBA00004141"/>
    </source>
</evidence>
<dbReference type="InterPro" id="IPR011701">
    <property type="entry name" value="MFS"/>
</dbReference>
<dbReference type="InterPro" id="IPR036259">
    <property type="entry name" value="MFS_trans_sf"/>
</dbReference>
<dbReference type="PROSITE" id="PS50850">
    <property type="entry name" value="MFS"/>
    <property type="match status" value="1"/>
</dbReference>
<dbReference type="EMBL" id="MU865954">
    <property type="protein sequence ID" value="KAK4446846.1"/>
    <property type="molecule type" value="Genomic_DNA"/>
</dbReference>
<sequence>MEPESSVAKPSKRDFTSKLGLVAFRSSKWYILVAACWALYTTSFYYTSTVLLIPFTMTKQAGVPEDGVQIYAGVMMACYSVILVIGGPLAGYWADIGDSKKRPIMVAQTFLLISTVILWKGNHVAVLIAGRLCHGVAGSIFWSAGQALLADTFGAESIGNAVGYVDLSSSLGYLLAPILTGVLLDKSGVDAVYGMSLGFACISFLISAAMIETKKQEDDGQATSVTTAPDLSGTLAGRLRLARFLLRSRRMLAACLGCFVAGLVLVTYDAIAPVHMERTYHWGPWEVGLALGAWYGPKMLSIIPGTLADRFGARWMTVAGFVGCVPCFLAVAFATDDTSRSKALFILMTVCLSITISFANTPITAEIIYVLDDKKRTNPELFGATRASGLGFGFFLFSWALGATIGSLSCAKIVDSVSWDAAVYSLAGWCVAGAVICLIWTGAREKQPKLQVTAAVTIGSDSEAGESQEKIICPKLDLGDLGDDPVHWDSELGDAHITARRTSRRYIYRQFITF</sequence>